<feature type="domain" description="Alpha-L-fucosidase C-terminal" evidence="8">
    <location>
        <begin position="293"/>
        <end position="411"/>
    </location>
</feature>
<evidence type="ECO:0000256" key="4">
    <source>
        <dbReference type="ARBA" id="ARBA00022729"/>
    </source>
</evidence>
<reference evidence="9 10" key="1">
    <citation type="submission" date="2016-09" db="EMBL/GenBank/DDBJ databases">
        <title>Extensive genetic diversity and differential bi-allelic expression allows diatom success in the polar Southern Ocean.</title>
        <authorList>
            <consortium name="DOE Joint Genome Institute"/>
            <person name="Mock T."/>
            <person name="Otillar R.P."/>
            <person name="Strauss J."/>
            <person name="Dupont C."/>
            <person name="Frickenhaus S."/>
            <person name="Maumus F."/>
            <person name="Mcmullan M."/>
            <person name="Sanges R."/>
            <person name="Schmutz J."/>
            <person name="Toseland A."/>
            <person name="Valas R."/>
            <person name="Veluchamy A."/>
            <person name="Ward B.J."/>
            <person name="Allen A."/>
            <person name="Barry K."/>
            <person name="Falciatore A."/>
            <person name="Ferrante M."/>
            <person name="Fortunato A.E."/>
            <person name="Gloeckner G."/>
            <person name="Gruber A."/>
            <person name="Hipkin R."/>
            <person name="Janech M."/>
            <person name="Kroth P."/>
            <person name="Leese F."/>
            <person name="Lindquist E."/>
            <person name="Lyon B.R."/>
            <person name="Martin J."/>
            <person name="Mayer C."/>
            <person name="Parker M."/>
            <person name="Quesneville H."/>
            <person name="Raymond J."/>
            <person name="Uhlig C."/>
            <person name="Valentin K.U."/>
            <person name="Worden A.Z."/>
            <person name="Armbrust E.V."/>
            <person name="Bowler C."/>
            <person name="Green B."/>
            <person name="Moulton V."/>
            <person name="Van Oosterhout C."/>
            <person name="Grigoriev I."/>
        </authorList>
    </citation>
    <scope>NUCLEOTIDE SEQUENCE [LARGE SCALE GENOMIC DNA]</scope>
    <source>
        <strain evidence="9 10">CCMP1102</strain>
    </source>
</reference>
<dbReference type="PRINTS" id="PR00741">
    <property type="entry name" value="GLHYDRLASE29"/>
</dbReference>
<dbReference type="Gene3D" id="3.20.20.80">
    <property type="entry name" value="Glycosidases"/>
    <property type="match status" value="2"/>
</dbReference>
<dbReference type="KEGG" id="fcy:FRACYDRAFT_138084"/>
<dbReference type="Proteomes" id="UP000095751">
    <property type="component" value="Unassembled WGS sequence"/>
</dbReference>
<dbReference type="InParanoid" id="A0A1E7FNL4"/>
<dbReference type="EMBL" id="KV784355">
    <property type="protein sequence ID" value="OEU19383.1"/>
    <property type="molecule type" value="Genomic_DNA"/>
</dbReference>
<dbReference type="SUPFAM" id="SSF51445">
    <property type="entry name" value="(Trans)glycosidases"/>
    <property type="match status" value="1"/>
</dbReference>
<evidence type="ECO:0000313" key="10">
    <source>
        <dbReference type="Proteomes" id="UP000095751"/>
    </source>
</evidence>
<dbReference type="GO" id="GO:0004560">
    <property type="term" value="F:alpha-L-fucosidase activity"/>
    <property type="evidence" value="ECO:0007669"/>
    <property type="project" value="UniProtKB-EC"/>
</dbReference>
<dbReference type="Pfam" id="PF16757">
    <property type="entry name" value="Fucosidase_C"/>
    <property type="match status" value="1"/>
</dbReference>
<gene>
    <name evidence="9" type="ORF">FRACYDRAFT_138084</name>
</gene>
<dbReference type="InterPro" id="IPR000933">
    <property type="entry name" value="Glyco_hydro_29"/>
</dbReference>
<dbReference type="PIRSF" id="PIRSF001092">
    <property type="entry name" value="Alpha-L-fucosidase"/>
    <property type="match status" value="1"/>
</dbReference>
<dbReference type="InterPro" id="IPR057739">
    <property type="entry name" value="Glyco_hydro_29_N"/>
</dbReference>
<feature type="domain" description="Glycoside hydrolase family 29 N-terminal" evidence="7">
    <location>
        <begin position="1"/>
        <end position="178"/>
    </location>
</feature>
<dbReference type="AlphaFoldDB" id="A0A1E7FNL4"/>
<dbReference type="PANTHER" id="PTHR10030">
    <property type="entry name" value="ALPHA-L-FUCOSIDASE"/>
    <property type="match status" value="1"/>
</dbReference>
<evidence type="ECO:0000256" key="6">
    <source>
        <dbReference type="ARBA" id="ARBA00023295"/>
    </source>
</evidence>
<dbReference type="GO" id="GO:0005764">
    <property type="term" value="C:lysosome"/>
    <property type="evidence" value="ECO:0007669"/>
    <property type="project" value="TreeGrafter"/>
</dbReference>
<evidence type="ECO:0000256" key="3">
    <source>
        <dbReference type="ARBA" id="ARBA00012662"/>
    </source>
</evidence>
<keyword evidence="10" id="KW-1185">Reference proteome</keyword>
<dbReference type="PANTHER" id="PTHR10030:SF37">
    <property type="entry name" value="ALPHA-L-FUCOSIDASE-RELATED"/>
    <property type="match status" value="1"/>
</dbReference>
<feature type="non-terminal residue" evidence="9">
    <location>
        <position position="417"/>
    </location>
</feature>
<dbReference type="SMART" id="SM00812">
    <property type="entry name" value="Alpha_L_fucos"/>
    <property type="match status" value="1"/>
</dbReference>
<feature type="non-terminal residue" evidence="9">
    <location>
        <position position="1"/>
    </location>
</feature>
<evidence type="ECO:0000259" key="7">
    <source>
        <dbReference type="Pfam" id="PF01120"/>
    </source>
</evidence>
<dbReference type="OrthoDB" id="38750at2759"/>
<evidence type="ECO:0000256" key="5">
    <source>
        <dbReference type="ARBA" id="ARBA00022801"/>
    </source>
</evidence>
<evidence type="ECO:0000256" key="2">
    <source>
        <dbReference type="ARBA" id="ARBA00007951"/>
    </source>
</evidence>
<protein>
    <recommendedName>
        <fullName evidence="3">alpha-L-fucosidase</fullName>
        <ecNumber evidence="3">3.2.1.51</ecNumber>
    </recommendedName>
</protein>
<dbReference type="InterPro" id="IPR031919">
    <property type="entry name" value="Fucosidase_C"/>
</dbReference>
<accession>A0A1E7FNL4</accession>
<dbReference type="EC" id="3.2.1.51" evidence="3"/>
<comment type="similarity">
    <text evidence="2">Belongs to the glycosyl hydrolase 29 family.</text>
</comment>
<dbReference type="Pfam" id="PF01120">
    <property type="entry name" value="Alpha_L_fucos"/>
    <property type="match status" value="1"/>
</dbReference>
<dbReference type="GO" id="GO:0016139">
    <property type="term" value="P:glycoside catabolic process"/>
    <property type="evidence" value="ECO:0007669"/>
    <property type="project" value="TreeGrafter"/>
</dbReference>
<dbReference type="GO" id="GO:0006004">
    <property type="term" value="P:fucose metabolic process"/>
    <property type="evidence" value="ECO:0007669"/>
    <property type="project" value="InterPro"/>
</dbReference>
<keyword evidence="5" id="KW-0378">Hydrolase</keyword>
<dbReference type="InterPro" id="IPR016286">
    <property type="entry name" value="FUC_metazoa-typ"/>
</dbReference>
<evidence type="ECO:0000259" key="8">
    <source>
        <dbReference type="Pfam" id="PF16757"/>
    </source>
</evidence>
<name>A0A1E7FNL4_9STRA</name>
<evidence type="ECO:0000256" key="1">
    <source>
        <dbReference type="ARBA" id="ARBA00004071"/>
    </source>
</evidence>
<organism evidence="9 10">
    <name type="scientific">Fragilariopsis cylindrus CCMP1102</name>
    <dbReference type="NCBI Taxonomy" id="635003"/>
    <lineage>
        <taxon>Eukaryota</taxon>
        <taxon>Sar</taxon>
        <taxon>Stramenopiles</taxon>
        <taxon>Ochrophyta</taxon>
        <taxon>Bacillariophyta</taxon>
        <taxon>Bacillariophyceae</taxon>
        <taxon>Bacillariophycidae</taxon>
        <taxon>Bacillariales</taxon>
        <taxon>Bacillariaceae</taxon>
        <taxon>Fragilariopsis</taxon>
    </lineage>
</organism>
<keyword evidence="4" id="KW-0732">Signal</keyword>
<dbReference type="InterPro" id="IPR017853">
    <property type="entry name" value="GH"/>
</dbReference>
<evidence type="ECO:0000313" key="9">
    <source>
        <dbReference type="EMBL" id="OEU19383.1"/>
    </source>
</evidence>
<proteinExistence type="inferred from homology"/>
<sequence length="417" mass="48037">TWESLDKREIPKWFGSGKVGIFIHWGVFSVPAFKSEWFWYNWQQGGAKHHQQEYIDFVDRTEKKGFAYSEYASRFDATFYEPDYWAEIFAQSGAQYVVLTSKHHEGFCNWDSREIGTTYMWNSMEKGPKRDLVGELAKAIRNPKVKSIQTNNQLKFGVYHSLLEWYNPLLKHDINNNLTNSNCKHGSFLNCHDRYLPNRTNEHKWENAMTLDKNSWGWNRKAKISDYLTTKELIDEMVTTVARNGNILINVGPAADGTISPIFVDRLLGLGDWLKVNGQAIYNTQSWKICDQDLNDHTVYYTRDDTLLYAHLTQWPLDNQLHLHCPEASNNTRAFILGVQHADESDSDGIISVIGTDHSHKDKDPTIPPVRILSSHSRQRKEEGVGGVTIQLPYMNPSQLPCQHVWVVAMTAIDNLD</sequence>
<keyword evidence="6" id="KW-0326">Glycosidase</keyword>
<comment type="function">
    <text evidence="1">Alpha-L-fucosidase is responsible for hydrolyzing the alpha-1,6-linked fucose joined to the reducing-end N-acetylglucosamine of the carbohydrate moieties of glycoproteins.</text>
</comment>